<evidence type="ECO:0000256" key="4">
    <source>
        <dbReference type="ARBA" id="ARBA00046271"/>
    </source>
</evidence>
<name>A0ABP0PR96_9DINO</name>
<evidence type="ECO:0000256" key="5">
    <source>
        <dbReference type="SAM" id="MobiDB-lite"/>
    </source>
</evidence>
<dbReference type="InterPro" id="IPR008733">
    <property type="entry name" value="PEX11"/>
</dbReference>
<evidence type="ECO:0000256" key="2">
    <source>
        <dbReference type="ARBA" id="ARBA00023136"/>
    </source>
</evidence>
<proteinExistence type="predicted"/>
<evidence type="ECO:0000313" key="8">
    <source>
        <dbReference type="Proteomes" id="UP001642484"/>
    </source>
</evidence>
<comment type="caution">
    <text evidence="7">The sequence shown here is derived from an EMBL/GenBank/DDBJ whole genome shotgun (WGS) entry which is preliminary data.</text>
</comment>
<reference evidence="7 8" key="1">
    <citation type="submission" date="2024-02" db="EMBL/GenBank/DDBJ databases">
        <authorList>
            <person name="Chen Y."/>
            <person name="Shah S."/>
            <person name="Dougan E. K."/>
            <person name="Thang M."/>
            <person name="Chan C."/>
        </authorList>
    </citation>
    <scope>NUCLEOTIDE SEQUENCE [LARGE SCALE GENOMIC DNA]</scope>
</reference>
<keyword evidence="2" id="KW-0472">Membrane</keyword>
<keyword evidence="8" id="KW-1185">Reference proteome</keyword>
<gene>
    <name evidence="7" type="ORF">CCMP2556_LOCUS38474</name>
</gene>
<dbReference type="PANTHER" id="PTHR12652:SF50">
    <property type="entry name" value="PEROXIN 11"/>
    <property type="match status" value="1"/>
</dbReference>
<dbReference type="Proteomes" id="UP001642484">
    <property type="component" value="Unassembled WGS sequence"/>
</dbReference>
<dbReference type="InterPro" id="IPR010655">
    <property type="entry name" value="Clp1_C"/>
</dbReference>
<organism evidence="7 8">
    <name type="scientific">Durusdinium trenchii</name>
    <dbReference type="NCBI Taxonomy" id="1381693"/>
    <lineage>
        <taxon>Eukaryota</taxon>
        <taxon>Sar</taxon>
        <taxon>Alveolata</taxon>
        <taxon>Dinophyceae</taxon>
        <taxon>Suessiales</taxon>
        <taxon>Symbiodiniaceae</taxon>
        <taxon>Durusdinium</taxon>
    </lineage>
</organism>
<evidence type="ECO:0000256" key="1">
    <source>
        <dbReference type="ARBA" id="ARBA00022593"/>
    </source>
</evidence>
<evidence type="ECO:0000259" key="6">
    <source>
        <dbReference type="Pfam" id="PF06807"/>
    </source>
</evidence>
<accession>A0ABP0PR96</accession>
<sequence length="538" mass="59845">MPQLFDLREPYRDRDPHRQEQVIKDQQQKEHLTFRSFCTGQGQKRASAFIAPPPRRPGLVLRGLEEPAQHWRLGDAVVIQNLSRRKELNGLVGTVVKDQADEFGRVYVDLASAPCAVPSMPERRVVKVRGERLQRPGGDRDLPPWMPAGREKTDPLGASYWSSSGIRTGFPGFGIMKEKLWQSSPELRERFQEISKVSHRSYTRTARAAQQPSVAAFCQSSPMRVRPFSGQVSQLEHALLAVVRANSMNEVLYAPMCGLVLVTKVEEQALQLLCPAPPPLPASYLVAGASAMCEMMMQPLMKPFRVAGDMSIAEFNGLLQKAEGRDKLARIFQYSARLLVGSVALLQPTAGTLLARMEGHARTVMVQLASARRTHRWMKELPVIQGLPQSFKIGDPLDLALDVLQKVSLIAFLITDHIGMLKQWKILSGGKRAGTGTIQLGLKIFTFCNALGVLCNLKKIKEIGLQEEKRDQLGKCWEAVVKHSLLMIQTSHLSLLYQTHDAFVGICGIITSSIDCYAQIPFKPKAVADKEPKESKAK</sequence>
<dbReference type="PANTHER" id="PTHR12652">
    <property type="entry name" value="PEROXISOMAL BIOGENESIS FACTOR 11"/>
    <property type="match status" value="1"/>
</dbReference>
<feature type="domain" description="Clp1 C-terminal" evidence="6">
    <location>
        <begin position="217"/>
        <end position="289"/>
    </location>
</feature>
<dbReference type="EMBL" id="CAXAMN010023495">
    <property type="protein sequence ID" value="CAK9078097.1"/>
    <property type="molecule type" value="Genomic_DNA"/>
</dbReference>
<feature type="region of interest" description="Disordered" evidence="5">
    <location>
        <begin position="1"/>
        <end position="21"/>
    </location>
</feature>
<dbReference type="Pfam" id="PF06807">
    <property type="entry name" value="Clp1"/>
    <property type="match status" value="1"/>
</dbReference>
<keyword evidence="1" id="KW-0962">Peroxisome biogenesis</keyword>
<dbReference type="InterPro" id="IPR038238">
    <property type="entry name" value="Clp1_C_sf"/>
</dbReference>
<comment type="subcellular location">
    <subcellularLocation>
        <location evidence="4">Peroxisome membrane</location>
    </subcellularLocation>
</comment>
<evidence type="ECO:0000313" key="7">
    <source>
        <dbReference type="EMBL" id="CAK9078097.1"/>
    </source>
</evidence>
<dbReference type="Gene3D" id="2.40.30.330">
    <property type="entry name" value="Pre-mRNA cleavage complex subunit Clp1, C-terminal domain"/>
    <property type="match status" value="1"/>
</dbReference>
<evidence type="ECO:0000256" key="3">
    <source>
        <dbReference type="ARBA" id="ARBA00023140"/>
    </source>
</evidence>
<dbReference type="Pfam" id="PF05648">
    <property type="entry name" value="PEX11"/>
    <property type="match status" value="1"/>
</dbReference>
<protein>
    <recommendedName>
        <fullName evidence="6">Clp1 C-terminal domain-containing protein</fullName>
    </recommendedName>
</protein>
<keyword evidence="3" id="KW-0576">Peroxisome</keyword>